<dbReference type="PANTHER" id="PTHR22946">
    <property type="entry name" value="DIENELACTONE HYDROLASE DOMAIN-CONTAINING PROTEIN-RELATED"/>
    <property type="match status" value="1"/>
</dbReference>
<feature type="chain" id="PRO_5047327272" evidence="3">
    <location>
        <begin position="25"/>
        <end position="294"/>
    </location>
</feature>
<dbReference type="RefSeq" id="WP_188095984.1">
    <property type="nucleotide sequence ID" value="NZ_JAANIH010000002.1"/>
</dbReference>
<evidence type="ECO:0000256" key="1">
    <source>
        <dbReference type="ARBA" id="ARBA00022801"/>
    </source>
</evidence>
<dbReference type="GO" id="GO:0016787">
    <property type="term" value="F:hydrolase activity"/>
    <property type="evidence" value="ECO:0007669"/>
    <property type="project" value="UniProtKB-KW"/>
</dbReference>
<organism evidence="5 6">
    <name type="scientific">Bradyrhizobium campsiandrae</name>
    <dbReference type="NCBI Taxonomy" id="1729892"/>
    <lineage>
        <taxon>Bacteria</taxon>
        <taxon>Pseudomonadati</taxon>
        <taxon>Pseudomonadota</taxon>
        <taxon>Alphaproteobacteria</taxon>
        <taxon>Hyphomicrobiales</taxon>
        <taxon>Nitrobacteraceae</taxon>
        <taxon>Bradyrhizobium</taxon>
    </lineage>
</organism>
<dbReference type="InterPro" id="IPR050261">
    <property type="entry name" value="FrsA_esterase"/>
</dbReference>
<accession>A0ABR7UDS0</accession>
<dbReference type="PANTHER" id="PTHR22946:SF9">
    <property type="entry name" value="POLYKETIDE TRANSFERASE AF380"/>
    <property type="match status" value="1"/>
</dbReference>
<dbReference type="InterPro" id="IPR029058">
    <property type="entry name" value="AB_hydrolase_fold"/>
</dbReference>
<evidence type="ECO:0000313" key="5">
    <source>
        <dbReference type="EMBL" id="MBC9982053.1"/>
    </source>
</evidence>
<sequence>MLRHVVAALASLVSTLLPVAAASAAPQTVYFASADGHTTLTGYVFQPSTPGPWPAVVMLHGRGGPYSSNDNADCTFVGAGIASACNANTLSKRHAMWGDYWSARGYLALLPDSFGPRGKASGFGRFTHGDADRADVNEIDVRPLDAEGALAYLRGRGYAVADQIYLQGWSNGGSTALNVMIRQGNQQADEASYRGALVFYPGCGQAALLTSTISIAAPIAMFLGADDEEVSPAICLRLADRSRQAGSPIDVTVYPGATHDFDEPSSRRQAAPGNQSAMDDALVKAIAIVGGWKK</sequence>
<evidence type="ECO:0000256" key="2">
    <source>
        <dbReference type="SAM" id="MobiDB-lite"/>
    </source>
</evidence>
<evidence type="ECO:0000313" key="6">
    <source>
        <dbReference type="Proteomes" id="UP000639516"/>
    </source>
</evidence>
<dbReference type="SUPFAM" id="SSF53474">
    <property type="entry name" value="alpha/beta-Hydrolases"/>
    <property type="match status" value="1"/>
</dbReference>
<feature type="domain" description="Dienelactone hydrolase" evidence="4">
    <location>
        <begin position="104"/>
        <end position="284"/>
    </location>
</feature>
<dbReference type="Proteomes" id="UP000639516">
    <property type="component" value="Unassembled WGS sequence"/>
</dbReference>
<keyword evidence="3" id="KW-0732">Signal</keyword>
<evidence type="ECO:0000256" key="3">
    <source>
        <dbReference type="SAM" id="SignalP"/>
    </source>
</evidence>
<dbReference type="EMBL" id="JAATTO010000045">
    <property type="protein sequence ID" value="MBC9982053.1"/>
    <property type="molecule type" value="Genomic_DNA"/>
</dbReference>
<comment type="caution">
    <text evidence="5">The sequence shown here is derived from an EMBL/GenBank/DDBJ whole genome shotgun (WGS) entry which is preliminary data.</text>
</comment>
<evidence type="ECO:0000259" key="4">
    <source>
        <dbReference type="Pfam" id="PF01738"/>
    </source>
</evidence>
<dbReference type="Pfam" id="PF01738">
    <property type="entry name" value="DLH"/>
    <property type="match status" value="1"/>
</dbReference>
<protein>
    <submittedName>
        <fullName evidence="5">Dienelactone hydrolase family protein</fullName>
    </submittedName>
</protein>
<keyword evidence="6" id="KW-1185">Reference proteome</keyword>
<feature type="region of interest" description="Disordered" evidence="2">
    <location>
        <begin position="256"/>
        <end position="276"/>
    </location>
</feature>
<proteinExistence type="predicted"/>
<feature type="signal peptide" evidence="3">
    <location>
        <begin position="1"/>
        <end position="24"/>
    </location>
</feature>
<keyword evidence="1 5" id="KW-0378">Hydrolase</keyword>
<reference evidence="5 6" key="1">
    <citation type="journal article" date="2020" name="Arch. Microbiol.">
        <title>Bradyrhizobium campsiandrae sp. nov., a nitrogen-fixing bacterial strain isolated from a native leguminous tree from the Amazon adapted to flooded conditions.</title>
        <authorList>
            <person name="Cabral Michel D."/>
            <person name="Martins da Costa E."/>
            <person name="Azarias Guimaraes A."/>
            <person name="Soares de Carvalho T."/>
            <person name="Santos de Castro Caputo P."/>
            <person name="Willems A."/>
            <person name="de Souza Moreira F.M."/>
        </authorList>
    </citation>
    <scope>NUCLEOTIDE SEQUENCE [LARGE SCALE GENOMIC DNA]</scope>
    <source>
        <strain evidence="6">INPA 384B</strain>
    </source>
</reference>
<dbReference type="InterPro" id="IPR002925">
    <property type="entry name" value="Dienelactn_hydro"/>
</dbReference>
<name>A0ABR7UDS0_9BRAD</name>
<dbReference type="Gene3D" id="3.40.50.1820">
    <property type="entry name" value="alpha/beta hydrolase"/>
    <property type="match status" value="1"/>
</dbReference>
<gene>
    <name evidence="5" type="ORF">HA482_27970</name>
</gene>